<evidence type="ECO:0000256" key="1">
    <source>
        <dbReference type="SAM" id="MobiDB-lite"/>
    </source>
</evidence>
<name>A0A922D7M4_CARIL</name>
<proteinExistence type="predicted"/>
<gene>
    <name evidence="2" type="ORF">I3842_15G118600</name>
</gene>
<organism evidence="2 3">
    <name type="scientific">Carya illinoinensis</name>
    <name type="common">Pecan</name>
    <dbReference type="NCBI Taxonomy" id="32201"/>
    <lineage>
        <taxon>Eukaryota</taxon>
        <taxon>Viridiplantae</taxon>
        <taxon>Streptophyta</taxon>
        <taxon>Embryophyta</taxon>
        <taxon>Tracheophyta</taxon>
        <taxon>Spermatophyta</taxon>
        <taxon>Magnoliopsida</taxon>
        <taxon>eudicotyledons</taxon>
        <taxon>Gunneridae</taxon>
        <taxon>Pentapetalae</taxon>
        <taxon>rosids</taxon>
        <taxon>fabids</taxon>
        <taxon>Fagales</taxon>
        <taxon>Juglandaceae</taxon>
        <taxon>Carya</taxon>
    </lineage>
</organism>
<feature type="compositionally biased region" description="Low complexity" evidence="1">
    <location>
        <begin position="16"/>
        <end position="32"/>
    </location>
</feature>
<evidence type="ECO:0000313" key="2">
    <source>
        <dbReference type="EMBL" id="KAG6675734.1"/>
    </source>
</evidence>
<dbReference type="AlphaFoldDB" id="A0A922D7M4"/>
<protein>
    <submittedName>
        <fullName evidence="2">Uncharacterized protein</fullName>
    </submittedName>
</protein>
<feature type="region of interest" description="Disordered" evidence="1">
    <location>
        <begin position="1"/>
        <end position="37"/>
    </location>
</feature>
<reference evidence="2" key="1">
    <citation type="submission" date="2021-01" db="EMBL/GenBank/DDBJ databases">
        <authorList>
            <person name="Lovell J.T."/>
            <person name="Bentley N."/>
            <person name="Bhattarai G."/>
            <person name="Jenkins J.W."/>
            <person name="Sreedasyam A."/>
            <person name="Alarcon Y."/>
            <person name="Bock C."/>
            <person name="Boston L."/>
            <person name="Carlson J."/>
            <person name="Cervantes K."/>
            <person name="Clermont K."/>
            <person name="Krom N."/>
            <person name="Kubenka K."/>
            <person name="Mamidi S."/>
            <person name="Mattison C."/>
            <person name="Monteros M."/>
            <person name="Pisani C."/>
            <person name="Plott C."/>
            <person name="Rajasekar S."/>
            <person name="Rhein H.S."/>
            <person name="Rohla C."/>
            <person name="Song M."/>
            <person name="Hilaire R.S."/>
            <person name="Shu S."/>
            <person name="Wells L."/>
            <person name="Wang X."/>
            <person name="Webber J."/>
            <person name="Heerema R.J."/>
            <person name="Klein P."/>
            <person name="Conner P."/>
            <person name="Grauke L."/>
            <person name="Grimwood J."/>
            <person name="Schmutz J."/>
            <person name="Randall J.J."/>
        </authorList>
    </citation>
    <scope>NUCLEOTIDE SEQUENCE</scope>
    <source>
        <tissue evidence="2">Leaf</tissue>
    </source>
</reference>
<sequence length="120" mass="13652">MLLVALSPSPSRCRGSHSLHSSPAALTSPSPSSREDPLRRVPRFLQHILAFPVGFNSSTQRRPCCKYFLWTETEVRNEEKVASPPKEEELQKWEEDPISCCWIGCNRFRPLISLDTLSIL</sequence>
<comment type="caution">
    <text evidence="2">The sequence shown here is derived from an EMBL/GenBank/DDBJ whole genome shotgun (WGS) entry which is preliminary data.</text>
</comment>
<evidence type="ECO:0000313" key="3">
    <source>
        <dbReference type="Proteomes" id="UP000811246"/>
    </source>
</evidence>
<accession>A0A922D7M4</accession>
<dbReference type="Proteomes" id="UP000811246">
    <property type="component" value="Chromosome 15"/>
</dbReference>
<dbReference type="EMBL" id="CM031839">
    <property type="protein sequence ID" value="KAG6675734.1"/>
    <property type="molecule type" value="Genomic_DNA"/>
</dbReference>